<evidence type="ECO:0000313" key="9">
    <source>
        <dbReference type="EMBL" id="OIN96594.1"/>
    </source>
</evidence>
<dbReference type="GO" id="GO:0005829">
    <property type="term" value="C:cytosol"/>
    <property type="evidence" value="ECO:0007669"/>
    <property type="project" value="TreeGrafter"/>
</dbReference>
<evidence type="ECO:0000259" key="6">
    <source>
        <dbReference type="Pfam" id="PF00288"/>
    </source>
</evidence>
<dbReference type="Gene3D" id="3.30.230.10">
    <property type="match status" value="1"/>
</dbReference>
<keyword evidence="5" id="KW-0119">Carbohydrate metabolism</keyword>
<evidence type="ECO:0000256" key="4">
    <source>
        <dbReference type="ARBA" id="ARBA00022840"/>
    </source>
</evidence>
<dbReference type="PIRSF" id="PIRSF000530">
    <property type="entry name" value="Galactokinase"/>
    <property type="match status" value="1"/>
</dbReference>
<dbReference type="GO" id="GO:0006012">
    <property type="term" value="P:galactose metabolic process"/>
    <property type="evidence" value="ECO:0007669"/>
    <property type="project" value="UniProtKB-KW"/>
</dbReference>
<dbReference type="PANTHER" id="PTHR10457">
    <property type="entry name" value="MEVALONATE KINASE/GALACTOKINASE"/>
    <property type="match status" value="1"/>
</dbReference>
<organism evidence="9 10">
    <name type="scientific">Candidatus Desantisbacteria bacterium CG1_02_38_46</name>
    <dbReference type="NCBI Taxonomy" id="1817893"/>
    <lineage>
        <taxon>Bacteria</taxon>
        <taxon>Candidatus Desantisiibacteriota</taxon>
    </lineage>
</organism>
<keyword evidence="3" id="KW-0418">Kinase</keyword>
<dbReference type="AlphaFoldDB" id="A0A1J4SD04"/>
<feature type="domain" description="Galactokinase N-terminal" evidence="8">
    <location>
        <begin position="8"/>
        <end position="48"/>
    </location>
</feature>
<dbReference type="InterPro" id="IPR006204">
    <property type="entry name" value="GHMP_kinase_N_dom"/>
</dbReference>
<dbReference type="GO" id="GO:0004335">
    <property type="term" value="F:galactokinase activity"/>
    <property type="evidence" value="ECO:0007669"/>
    <property type="project" value="InterPro"/>
</dbReference>
<dbReference type="PRINTS" id="PR00959">
    <property type="entry name" value="MEVGALKINASE"/>
</dbReference>
<dbReference type="InterPro" id="IPR006206">
    <property type="entry name" value="Mevalonate/galactokinase"/>
</dbReference>
<dbReference type="InterPro" id="IPR014721">
    <property type="entry name" value="Ribsml_uS5_D2-typ_fold_subgr"/>
</dbReference>
<dbReference type="InterPro" id="IPR036554">
    <property type="entry name" value="GHMP_kinase_C_sf"/>
</dbReference>
<protein>
    <recommendedName>
        <fullName evidence="11">Galactokinase</fullName>
    </recommendedName>
</protein>
<feature type="domain" description="GHMP kinase C-terminal" evidence="7">
    <location>
        <begin position="341"/>
        <end position="436"/>
    </location>
</feature>
<evidence type="ECO:0000256" key="5">
    <source>
        <dbReference type="ARBA" id="ARBA00023144"/>
    </source>
</evidence>
<dbReference type="Pfam" id="PF08544">
    <property type="entry name" value="GHMP_kinases_C"/>
    <property type="match status" value="1"/>
</dbReference>
<dbReference type="InterPro" id="IPR020568">
    <property type="entry name" value="Ribosomal_Su5_D2-typ_SF"/>
</dbReference>
<sequence>MEWEDLIKKFKQIYNDDKNLIFLSVPGRVNLLGMHVDHRGGSVNPIATREMKIIVQKRIDDTVQVFNSDERFAEQKFLISEEIPDKVEWNQWINNIKIEKGNWVNYIKAGVLYFKNKFFENKISGMNLLIDSDIPMAGGLSSSTALNMGASFAFLKVNDISLPDEEFIDSCGEAEWYVGTRGGKGDQAAIVLSKRGNISHISFSPLKIEHLSFPEDYCVAICNTFKEAKKSEGAKNIFNERVATYEISLFLVKEQFPSLYSIKMLRDINTKNFELSYIYKILKTLPLRISRKELNKKLSSRKKELEIIYKTHEELKEGYRVRGVFLFGIAESERSRICADFLRKGEMEKFGELMNISHNGDRLKELELEDNSPLYQQPGGYAVSCEEADRIVDLALKTPGVLGARLVGGGLGGYVAVLLKKEDTEGLKKVLKENYYDIKNLPLGVEICFPQDGLRQLTF</sequence>
<dbReference type="SUPFAM" id="SSF55060">
    <property type="entry name" value="GHMP Kinase, C-terminal domain"/>
    <property type="match status" value="1"/>
</dbReference>
<name>A0A1J4SD04_9BACT</name>
<keyword evidence="5" id="KW-0299">Galactose metabolism</keyword>
<reference evidence="9 10" key="1">
    <citation type="journal article" date="2016" name="Environ. Microbiol.">
        <title>Genomic resolution of a cold subsurface aquifer community provides metabolic insights for novel microbes adapted to high CO concentrations.</title>
        <authorList>
            <person name="Probst A.J."/>
            <person name="Castelle C.J."/>
            <person name="Singh A."/>
            <person name="Brown C.T."/>
            <person name="Anantharaman K."/>
            <person name="Sharon I."/>
            <person name="Hug L.A."/>
            <person name="Burstein D."/>
            <person name="Emerson J.B."/>
            <person name="Thomas B.C."/>
            <person name="Banfield J.F."/>
        </authorList>
    </citation>
    <scope>NUCLEOTIDE SEQUENCE [LARGE SCALE GENOMIC DNA]</scope>
    <source>
        <strain evidence="9">CG1_02_38_46</strain>
    </source>
</reference>
<evidence type="ECO:0000313" key="10">
    <source>
        <dbReference type="Proteomes" id="UP000182278"/>
    </source>
</evidence>
<dbReference type="Gene3D" id="1.20.1440.340">
    <property type="match status" value="1"/>
</dbReference>
<accession>A0A1J4SD04</accession>
<keyword evidence="3" id="KW-0808">Transferase</keyword>
<dbReference type="GO" id="GO:0005524">
    <property type="term" value="F:ATP binding"/>
    <property type="evidence" value="ECO:0007669"/>
    <property type="project" value="UniProtKB-KW"/>
</dbReference>
<dbReference type="STRING" id="1817893.AUJ66_05760"/>
<evidence type="ECO:0000256" key="3">
    <source>
        <dbReference type="ARBA" id="ARBA00022777"/>
    </source>
</evidence>
<evidence type="ECO:0008006" key="11">
    <source>
        <dbReference type="Google" id="ProtNLM"/>
    </source>
</evidence>
<dbReference type="Pfam" id="PF10509">
    <property type="entry name" value="GalKase_gal_bdg"/>
    <property type="match status" value="1"/>
</dbReference>
<dbReference type="EMBL" id="MNUO01000090">
    <property type="protein sequence ID" value="OIN96594.1"/>
    <property type="molecule type" value="Genomic_DNA"/>
</dbReference>
<evidence type="ECO:0000259" key="8">
    <source>
        <dbReference type="Pfam" id="PF10509"/>
    </source>
</evidence>
<comment type="similarity">
    <text evidence="1">Belongs to the GHMP kinase family. GalK subfamily.</text>
</comment>
<comment type="caution">
    <text evidence="9">The sequence shown here is derived from an EMBL/GenBank/DDBJ whole genome shotgun (WGS) entry which is preliminary data.</text>
</comment>
<dbReference type="InterPro" id="IPR000705">
    <property type="entry name" value="Galactokinase"/>
</dbReference>
<evidence type="ECO:0000256" key="2">
    <source>
        <dbReference type="ARBA" id="ARBA00022741"/>
    </source>
</evidence>
<gene>
    <name evidence="9" type="ORF">AUJ66_05760</name>
</gene>
<dbReference type="Proteomes" id="UP000182278">
    <property type="component" value="Unassembled WGS sequence"/>
</dbReference>
<evidence type="ECO:0000256" key="1">
    <source>
        <dbReference type="ARBA" id="ARBA00006566"/>
    </source>
</evidence>
<dbReference type="SUPFAM" id="SSF54211">
    <property type="entry name" value="Ribosomal protein S5 domain 2-like"/>
    <property type="match status" value="1"/>
</dbReference>
<dbReference type="InterPro" id="IPR019539">
    <property type="entry name" value="GalKase_N"/>
</dbReference>
<dbReference type="Gene3D" id="3.30.70.3170">
    <property type="match status" value="1"/>
</dbReference>
<feature type="domain" description="GHMP kinase N-terminal" evidence="6">
    <location>
        <begin position="105"/>
        <end position="193"/>
    </location>
</feature>
<dbReference type="PRINTS" id="PR00473">
    <property type="entry name" value="GALCTOKINASE"/>
</dbReference>
<keyword evidence="4" id="KW-0067">ATP-binding</keyword>
<dbReference type="Pfam" id="PF00288">
    <property type="entry name" value="GHMP_kinases_N"/>
    <property type="match status" value="1"/>
</dbReference>
<evidence type="ECO:0000259" key="7">
    <source>
        <dbReference type="Pfam" id="PF08544"/>
    </source>
</evidence>
<dbReference type="PANTHER" id="PTHR10457:SF7">
    <property type="entry name" value="GALACTOKINASE-RELATED"/>
    <property type="match status" value="1"/>
</dbReference>
<keyword evidence="2" id="KW-0547">Nucleotide-binding</keyword>
<proteinExistence type="inferred from homology"/>
<dbReference type="InterPro" id="IPR013750">
    <property type="entry name" value="GHMP_kinase_C_dom"/>
</dbReference>